<evidence type="ECO:0000313" key="1">
    <source>
        <dbReference type="EMBL" id="KPP58010.1"/>
    </source>
</evidence>
<evidence type="ECO:0000313" key="2">
    <source>
        <dbReference type="Proteomes" id="UP000034805"/>
    </source>
</evidence>
<accession>A0A0P7W5V8</accession>
<dbReference type="Proteomes" id="UP000034805">
    <property type="component" value="Unassembled WGS sequence"/>
</dbReference>
<organism evidence="1 2">
    <name type="scientific">Scleropages formosus</name>
    <name type="common">Asian bonytongue</name>
    <name type="synonym">Osteoglossum formosum</name>
    <dbReference type="NCBI Taxonomy" id="113540"/>
    <lineage>
        <taxon>Eukaryota</taxon>
        <taxon>Metazoa</taxon>
        <taxon>Chordata</taxon>
        <taxon>Craniata</taxon>
        <taxon>Vertebrata</taxon>
        <taxon>Euteleostomi</taxon>
        <taxon>Actinopterygii</taxon>
        <taxon>Neopterygii</taxon>
        <taxon>Teleostei</taxon>
        <taxon>Osteoglossocephala</taxon>
        <taxon>Osteoglossomorpha</taxon>
        <taxon>Osteoglossiformes</taxon>
        <taxon>Osteoglossidae</taxon>
        <taxon>Scleropages</taxon>
    </lineage>
</organism>
<comment type="caution">
    <text evidence="1">The sequence shown here is derived from an EMBL/GenBank/DDBJ whole genome shotgun (WGS) entry which is preliminary data.</text>
</comment>
<reference evidence="1 2" key="1">
    <citation type="submission" date="2015-08" db="EMBL/GenBank/DDBJ databases">
        <title>The genome of the Asian arowana (Scleropages formosus).</title>
        <authorList>
            <person name="Tan M.H."/>
            <person name="Gan H.M."/>
            <person name="Croft L.J."/>
            <person name="Austin C.M."/>
        </authorList>
    </citation>
    <scope>NUCLEOTIDE SEQUENCE [LARGE SCALE GENOMIC DNA]</scope>
    <source>
        <strain evidence="1">Aro1</strain>
    </source>
</reference>
<gene>
    <name evidence="1" type="ORF">Z043_124210</name>
</gene>
<feature type="non-terminal residue" evidence="1">
    <location>
        <position position="1"/>
    </location>
</feature>
<proteinExistence type="predicted"/>
<feature type="non-terminal residue" evidence="1">
    <location>
        <position position="157"/>
    </location>
</feature>
<dbReference type="EMBL" id="JARO02014898">
    <property type="protein sequence ID" value="KPP58010.1"/>
    <property type="molecule type" value="Genomic_DNA"/>
</dbReference>
<sequence length="157" mass="17721">YLTQHPAQLLIRVVVPSHPNSCNTLQPGLRASAIIPLQLLRNAAAHVVFNLPNYLLKWKTCYGPQGGERTIAQYLQNLTAPWTPARTQRCFTSDNLLVLIWSSKSKRHQFSVLTPTCCNELPLSLRTADSLPAFKKGLKTHFFQTHFPPELLKTFSL</sequence>
<protein>
    <submittedName>
        <fullName evidence="1">Uncharacterized protein</fullName>
    </submittedName>
</protein>
<dbReference type="AlphaFoldDB" id="A0A0P7W5V8"/>
<name>A0A0P7W5V8_SCLFO</name>